<protein>
    <submittedName>
        <fullName evidence="2">Uncharacterized protein</fullName>
    </submittedName>
</protein>
<name>A0AAD5GM79_AMBAR</name>
<dbReference type="EMBL" id="JAMZMK010007278">
    <property type="protein sequence ID" value="KAI7745361.1"/>
    <property type="molecule type" value="Genomic_DNA"/>
</dbReference>
<feature type="non-terminal residue" evidence="2">
    <location>
        <position position="56"/>
    </location>
</feature>
<evidence type="ECO:0000313" key="3">
    <source>
        <dbReference type="Proteomes" id="UP001206925"/>
    </source>
</evidence>
<dbReference type="AlphaFoldDB" id="A0AAD5GM79"/>
<feature type="transmembrane region" description="Helical" evidence="1">
    <location>
        <begin position="28"/>
        <end position="50"/>
    </location>
</feature>
<keyword evidence="1" id="KW-1133">Transmembrane helix</keyword>
<dbReference type="Proteomes" id="UP001206925">
    <property type="component" value="Unassembled WGS sequence"/>
</dbReference>
<proteinExistence type="predicted"/>
<reference evidence="2" key="1">
    <citation type="submission" date="2022-06" db="EMBL/GenBank/DDBJ databases">
        <title>Uncovering the hologenomic basis of an extraordinary plant invasion.</title>
        <authorList>
            <person name="Bieker V.C."/>
            <person name="Martin M.D."/>
            <person name="Gilbert T."/>
            <person name="Hodgins K."/>
            <person name="Battlay P."/>
            <person name="Petersen B."/>
            <person name="Wilson J."/>
        </authorList>
    </citation>
    <scope>NUCLEOTIDE SEQUENCE</scope>
    <source>
        <strain evidence="2">AA19_3_7</strain>
        <tissue evidence="2">Leaf</tissue>
    </source>
</reference>
<evidence type="ECO:0000256" key="1">
    <source>
        <dbReference type="SAM" id="Phobius"/>
    </source>
</evidence>
<keyword evidence="1" id="KW-0472">Membrane</keyword>
<keyword evidence="3" id="KW-1185">Reference proteome</keyword>
<keyword evidence="1" id="KW-0812">Transmembrane</keyword>
<accession>A0AAD5GM79</accession>
<sequence length="56" mass="6714">MRLSSTNQCINCPSRFTSNQFLNFYQKAFMLLSSPIWILMLLFGFTYNYYLTLAWN</sequence>
<organism evidence="2 3">
    <name type="scientific">Ambrosia artemisiifolia</name>
    <name type="common">Common ragweed</name>
    <dbReference type="NCBI Taxonomy" id="4212"/>
    <lineage>
        <taxon>Eukaryota</taxon>
        <taxon>Viridiplantae</taxon>
        <taxon>Streptophyta</taxon>
        <taxon>Embryophyta</taxon>
        <taxon>Tracheophyta</taxon>
        <taxon>Spermatophyta</taxon>
        <taxon>Magnoliopsida</taxon>
        <taxon>eudicotyledons</taxon>
        <taxon>Gunneridae</taxon>
        <taxon>Pentapetalae</taxon>
        <taxon>asterids</taxon>
        <taxon>campanulids</taxon>
        <taxon>Asterales</taxon>
        <taxon>Asteraceae</taxon>
        <taxon>Asteroideae</taxon>
        <taxon>Heliantheae alliance</taxon>
        <taxon>Heliantheae</taxon>
        <taxon>Ambrosia</taxon>
    </lineage>
</organism>
<comment type="caution">
    <text evidence="2">The sequence shown here is derived from an EMBL/GenBank/DDBJ whole genome shotgun (WGS) entry which is preliminary data.</text>
</comment>
<gene>
    <name evidence="2" type="ORF">M8C21_027973</name>
</gene>
<evidence type="ECO:0000313" key="2">
    <source>
        <dbReference type="EMBL" id="KAI7745361.1"/>
    </source>
</evidence>